<organism evidence="3 4">
    <name type="scientific">Idiomarina abyssalis</name>
    <dbReference type="NCBI Taxonomy" id="86102"/>
    <lineage>
        <taxon>Bacteria</taxon>
        <taxon>Pseudomonadati</taxon>
        <taxon>Pseudomonadota</taxon>
        <taxon>Gammaproteobacteria</taxon>
        <taxon>Alteromonadales</taxon>
        <taxon>Idiomarinaceae</taxon>
        <taxon>Idiomarina</taxon>
    </lineage>
</organism>
<evidence type="ECO:0000313" key="5">
    <source>
        <dbReference type="Proteomes" id="UP000655994"/>
    </source>
</evidence>
<dbReference type="Proteomes" id="UP000655994">
    <property type="component" value="Unassembled WGS sequence"/>
</dbReference>
<feature type="transmembrane region" description="Helical" evidence="1">
    <location>
        <begin position="135"/>
        <end position="154"/>
    </location>
</feature>
<dbReference type="EMBL" id="JAEMOS010000002">
    <property type="protein sequence ID" value="MBJ7265482.1"/>
    <property type="molecule type" value="Genomic_DNA"/>
</dbReference>
<feature type="transmembrane region" description="Helical" evidence="1">
    <location>
        <begin position="160"/>
        <end position="182"/>
    </location>
</feature>
<evidence type="ECO:0000313" key="4">
    <source>
        <dbReference type="Proteomes" id="UP000621390"/>
    </source>
</evidence>
<evidence type="ECO:0000313" key="3">
    <source>
        <dbReference type="EMBL" id="MBJ7316844.1"/>
    </source>
</evidence>
<gene>
    <name evidence="2" type="ORF">JHC10_00855</name>
    <name evidence="3" type="ORF">JHC11_12685</name>
</gene>
<keyword evidence="1" id="KW-0812">Transmembrane</keyword>
<keyword evidence="5" id="KW-1185">Reference proteome</keyword>
<keyword evidence="1" id="KW-0472">Membrane</keyword>
<dbReference type="AlphaFoldDB" id="A0A8I1GBU3"/>
<dbReference type="Proteomes" id="UP000621390">
    <property type="component" value="Unassembled WGS sequence"/>
</dbReference>
<dbReference type="RefSeq" id="WP_199493294.1">
    <property type="nucleotide sequence ID" value="NZ_JAEMOP010000009.1"/>
</dbReference>
<evidence type="ECO:0000313" key="2">
    <source>
        <dbReference type="EMBL" id="MBJ7265482.1"/>
    </source>
</evidence>
<reference evidence="3 5" key="1">
    <citation type="submission" date="2020-09" db="EMBL/GenBank/DDBJ databases">
        <title>Draft Genomes of Bacterial Isolates from North Pond Shallow Sediments.</title>
        <authorList>
            <person name="Kiel Reese B."/>
            <person name="Mullis M."/>
            <person name="Weisend R.E."/>
        </authorList>
    </citation>
    <scope>NUCLEOTIDE SEQUENCE</scope>
    <source>
        <strain evidence="3">KJE-2</strain>
        <strain evidence="2 5">KJE-3</strain>
    </source>
</reference>
<sequence length="208" mass="23323">MADTTQEPKDSDVQQDDGAFKKTLKKTAKGGVTTLKWFATPGYFNTVDITEATGIRQHKGMFRSTKNVMLAIANQSTEDKKNANTIDTTINDELDELQLTGEAREIKAFELYCDAFDIDISELPKKANQLRWGAFIFYLIAAVCVSILVLISPITSLPEWLLAIYLFIASIAFAATGLRKMLFSARAKDKRMHPLFLFLEHPLRLLLG</sequence>
<accession>A0A8I1GBU3</accession>
<protein>
    <submittedName>
        <fullName evidence="3">Uncharacterized protein</fullName>
    </submittedName>
</protein>
<comment type="caution">
    <text evidence="3">The sequence shown here is derived from an EMBL/GenBank/DDBJ whole genome shotgun (WGS) entry which is preliminary data.</text>
</comment>
<evidence type="ECO:0000256" key="1">
    <source>
        <dbReference type="SAM" id="Phobius"/>
    </source>
</evidence>
<name>A0A8I1GBU3_9GAMM</name>
<proteinExistence type="predicted"/>
<keyword evidence="1" id="KW-1133">Transmembrane helix</keyword>
<dbReference type="EMBL" id="JAEMOP010000009">
    <property type="protein sequence ID" value="MBJ7316844.1"/>
    <property type="molecule type" value="Genomic_DNA"/>
</dbReference>